<evidence type="ECO:0000313" key="3">
    <source>
        <dbReference type="Proteomes" id="UP000887013"/>
    </source>
</evidence>
<organism evidence="2 3">
    <name type="scientific">Nephila pilipes</name>
    <name type="common">Giant wood spider</name>
    <name type="synonym">Nephila maculata</name>
    <dbReference type="NCBI Taxonomy" id="299642"/>
    <lineage>
        <taxon>Eukaryota</taxon>
        <taxon>Metazoa</taxon>
        <taxon>Ecdysozoa</taxon>
        <taxon>Arthropoda</taxon>
        <taxon>Chelicerata</taxon>
        <taxon>Arachnida</taxon>
        <taxon>Araneae</taxon>
        <taxon>Araneomorphae</taxon>
        <taxon>Entelegynae</taxon>
        <taxon>Araneoidea</taxon>
        <taxon>Nephilidae</taxon>
        <taxon>Nephila</taxon>
    </lineage>
</organism>
<protein>
    <submittedName>
        <fullName evidence="2">Uncharacterized protein</fullName>
    </submittedName>
</protein>
<dbReference type="Proteomes" id="UP000887013">
    <property type="component" value="Unassembled WGS sequence"/>
</dbReference>
<feature type="compositionally biased region" description="Acidic residues" evidence="1">
    <location>
        <begin position="62"/>
        <end position="71"/>
    </location>
</feature>
<keyword evidence="3" id="KW-1185">Reference proteome</keyword>
<comment type="caution">
    <text evidence="2">The sequence shown here is derived from an EMBL/GenBank/DDBJ whole genome shotgun (WGS) entry which is preliminary data.</text>
</comment>
<evidence type="ECO:0000256" key="1">
    <source>
        <dbReference type="SAM" id="MobiDB-lite"/>
    </source>
</evidence>
<proteinExistence type="predicted"/>
<feature type="region of interest" description="Disordered" evidence="1">
    <location>
        <begin position="62"/>
        <end position="83"/>
    </location>
</feature>
<accession>A0A8X6NLS1</accession>
<feature type="compositionally biased region" description="Basic and acidic residues" evidence="1">
    <location>
        <begin position="72"/>
        <end position="83"/>
    </location>
</feature>
<name>A0A8X6NLS1_NEPPI</name>
<reference evidence="2" key="1">
    <citation type="submission" date="2020-08" db="EMBL/GenBank/DDBJ databases">
        <title>Multicomponent nature underlies the extraordinary mechanical properties of spider dragline silk.</title>
        <authorList>
            <person name="Kono N."/>
            <person name="Nakamura H."/>
            <person name="Mori M."/>
            <person name="Yoshida Y."/>
            <person name="Ohtoshi R."/>
            <person name="Malay A.D."/>
            <person name="Moran D.A.P."/>
            <person name="Tomita M."/>
            <person name="Numata K."/>
            <person name="Arakawa K."/>
        </authorList>
    </citation>
    <scope>NUCLEOTIDE SEQUENCE</scope>
</reference>
<gene>
    <name evidence="2" type="ORF">NPIL_71681</name>
</gene>
<dbReference type="EMBL" id="BMAW01105998">
    <property type="protein sequence ID" value="GFT22014.1"/>
    <property type="molecule type" value="Genomic_DNA"/>
</dbReference>
<sequence>MVNGIRIVIQLVEAWEFMEVLSNPRKVMAVKNKILNMKNPKNLETIRNMFLCGSEDDEAVVLDESETEEEEHISGRENDWEPE</sequence>
<evidence type="ECO:0000313" key="2">
    <source>
        <dbReference type="EMBL" id="GFT22014.1"/>
    </source>
</evidence>
<dbReference type="AlphaFoldDB" id="A0A8X6NLS1"/>